<evidence type="ECO:0000259" key="12">
    <source>
        <dbReference type="Pfam" id="PF21082"/>
    </source>
</evidence>
<evidence type="ECO:0000259" key="11">
    <source>
        <dbReference type="Pfam" id="PF12607"/>
    </source>
</evidence>
<dbReference type="InterPro" id="IPR049278">
    <property type="entry name" value="MS_channel_C"/>
</dbReference>
<dbReference type="PANTHER" id="PTHR30347">
    <property type="entry name" value="POTASSIUM CHANNEL RELATED"/>
    <property type="match status" value="1"/>
</dbReference>
<dbReference type="RefSeq" id="WP_281928090.1">
    <property type="nucleotide sequence ID" value="NZ_AP027142.1"/>
</dbReference>
<reference evidence="13 14" key="1">
    <citation type="journal article" date="2023" name="Int. J. Syst. Evol. Microbiol.">
        <title>Methylocystis iwaonis sp. nov., a type II methane-oxidizing bacterium from surface soil of a rice paddy field in Japan, and emended description of the genus Methylocystis (ex Whittenbury et al. 1970) Bowman et al. 1993.</title>
        <authorList>
            <person name="Kaise H."/>
            <person name="Sawadogo J.B."/>
            <person name="Alam M.S."/>
            <person name="Ueno C."/>
            <person name="Dianou D."/>
            <person name="Shinjo R."/>
            <person name="Asakawa S."/>
        </authorList>
    </citation>
    <scope>NUCLEOTIDE SEQUENCE [LARGE SCALE GENOMIC DNA]</scope>
    <source>
        <strain evidence="13 14">SS37A-Re</strain>
    </source>
</reference>
<feature type="transmembrane region" description="Helical" evidence="8">
    <location>
        <begin position="274"/>
        <end position="294"/>
    </location>
</feature>
<feature type="compositionally biased region" description="Pro residues" evidence="7">
    <location>
        <begin position="122"/>
        <end position="143"/>
    </location>
</feature>
<feature type="transmembrane region" description="Helical" evidence="8">
    <location>
        <begin position="315"/>
        <end position="338"/>
    </location>
</feature>
<feature type="compositionally biased region" description="Basic and acidic residues" evidence="7">
    <location>
        <begin position="891"/>
        <end position="901"/>
    </location>
</feature>
<keyword evidence="14" id="KW-1185">Reference proteome</keyword>
<dbReference type="Pfam" id="PF12607">
    <property type="entry name" value="DUF3772"/>
    <property type="match status" value="1"/>
</dbReference>
<comment type="similarity">
    <text evidence="2">Belongs to the MscS (TC 1.A.23) family.</text>
</comment>
<dbReference type="Gene3D" id="2.30.30.60">
    <property type="match status" value="1"/>
</dbReference>
<feature type="transmembrane region" description="Helical" evidence="8">
    <location>
        <begin position="593"/>
        <end position="617"/>
    </location>
</feature>
<dbReference type="Proteomes" id="UP001317629">
    <property type="component" value="Chromosome"/>
</dbReference>
<evidence type="ECO:0000256" key="7">
    <source>
        <dbReference type="SAM" id="MobiDB-lite"/>
    </source>
</evidence>
<feature type="chain" id="PRO_5046923193" evidence="9">
    <location>
        <begin position="23"/>
        <end position="901"/>
    </location>
</feature>
<keyword evidence="6 8" id="KW-0472">Membrane</keyword>
<dbReference type="InterPro" id="IPR010920">
    <property type="entry name" value="LSM_dom_sf"/>
</dbReference>
<feature type="compositionally biased region" description="Low complexity" evidence="7">
    <location>
        <begin position="106"/>
        <end position="121"/>
    </location>
</feature>
<evidence type="ECO:0000256" key="8">
    <source>
        <dbReference type="SAM" id="Phobius"/>
    </source>
</evidence>
<evidence type="ECO:0000256" key="5">
    <source>
        <dbReference type="ARBA" id="ARBA00022989"/>
    </source>
</evidence>
<sequence length="901" mass="96315">MRRLTLILVLCFSALALAMARADESATTIEHYNARLDRAHASLESAQKSMEDPALNDRALRQLRDRTEPLRQEFEDIIEALTPRLAAIDARLKELAPTETKAAESPAPAKAQPQIQPAQMQPAPPQAAPPPAVQTKAPAPPPAARSGAPNQQPKPDAVKSQPPPVVTAPEQPAASAEASVNAELDEQRKLHDATDATLKRARALLLETRQLTVAIVARQRALFAKTVFLRAKSLFSVDLWREAVRDAPGVFGAAEAFLRDRSANFVARTEGHRLPLIAFVLAILLALPPALLLARRVLRRNHDGVKVTPMRRAAAAGWTALVAAAAPIAAAAALGSVLEAYDLLDSTLEPLAERLFEGVARIAFVYGVARAVFAPGHPDWRVIDLGDRLARLFVRLFVLGAAVLSVTRILEQIEETVQASMPVVIVTLGTSVMIHAGLLLWGLVALAPREEETAAGAGKTRDWLVALRLSGALMLVVILGACVAGYVTFANFMILHASWIAAVAFVLYVVVVLAAGGVEHAFSAEGLLGRGMIEALGLKREQLAPVGVLLAGIVTLVAWGAAALLAIAPFGYSSNDILANLWSSFVSFKIGDVTISPSAALTAVALFLLVLAAAQGLRRWLDTRLLPLTRLDTGLRSSISATLGYAGVIAAVMTSLSSIGIGVEKLAIVAGALSVGIGFGLQSIVNNFVSGLILLWERAIRVGDWVVVGDEQGYVRRINVRSTEIETFDRATMVVPNSNLVTGVVKNWLRGDRVGRIKVALSPHPGVDPEQMRDIMIAAARAQEGVLRIPAPQVMFLGMETTAFKFELWCYVEDVEKSSRVRSDLHFDLYRRLSEAGIKIAAEPAPPPKTILQLPELDKLAAAAAASALAIEAGIVQLSSPDDSSVDQAPAEERESEKVEA</sequence>
<dbReference type="InterPro" id="IPR006685">
    <property type="entry name" value="MscS_channel_2nd"/>
</dbReference>
<dbReference type="InterPro" id="IPR052702">
    <property type="entry name" value="MscS-like_channel"/>
</dbReference>
<proteinExistence type="inferred from homology"/>
<feature type="transmembrane region" description="Helical" evidence="8">
    <location>
        <begin position="389"/>
        <end position="410"/>
    </location>
</feature>
<feature type="domain" description="Mechanosensitive ion channel MscS C-terminal" evidence="12">
    <location>
        <begin position="768"/>
        <end position="840"/>
    </location>
</feature>
<dbReference type="EMBL" id="AP027142">
    <property type="protein sequence ID" value="BDV34822.1"/>
    <property type="molecule type" value="Genomic_DNA"/>
</dbReference>
<dbReference type="SUPFAM" id="SSF82861">
    <property type="entry name" value="Mechanosensitive channel protein MscS (YggB), transmembrane region"/>
    <property type="match status" value="1"/>
</dbReference>
<feature type="transmembrane region" description="Helical" evidence="8">
    <location>
        <begin position="667"/>
        <end position="696"/>
    </location>
</feature>
<evidence type="ECO:0000313" key="14">
    <source>
        <dbReference type="Proteomes" id="UP001317629"/>
    </source>
</evidence>
<feature type="transmembrane region" description="Helical" evidence="8">
    <location>
        <begin position="499"/>
        <end position="522"/>
    </location>
</feature>
<keyword evidence="4 8" id="KW-0812">Transmembrane</keyword>
<dbReference type="InterPro" id="IPR022249">
    <property type="entry name" value="DUF3772"/>
</dbReference>
<feature type="transmembrane region" description="Helical" evidence="8">
    <location>
        <begin position="465"/>
        <end position="487"/>
    </location>
</feature>
<feature type="region of interest" description="Disordered" evidence="7">
    <location>
        <begin position="97"/>
        <end position="188"/>
    </location>
</feature>
<dbReference type="SUPFAM" id="SSF50182">
    <property type="entry name" value="Sm-like ribonucleoproteins"/>
    <property type="match status" value="1"/>
</dbReference>
<dbReference type="PANTHER" id="PTHR30347:SF1">
    <property type="entry name" value="MECHANOSENSITIVE CHANNEL MSCK"/>
    <property type="match status" value="1"/>
</dbReference>
<name>A0ABM8E9Z4_9HYPH</name>
<feature type="transmembrane region" description="Helical" evidence="8">
    <location>
        <begin position="543"/>
        <end position="573"/>
    </location>
</feature>
<feature type="domain" description="DUF3772" evidence="11">
    <location>
        <begin position="198"/>
        <end position="260"/>
    </location>
</feature>
<evidence type="ECO:0000256" key="4">
    <source>
        <dbReference type="ARBA" id="ARBA00022692"/>
    </source>
</evidence>
<evidence type="ECO:0000256" key="3">
    <source>
        <dbReference type="ARBA" id="ARBA00022475"/>
    </source>
</evidence>
<evidence type="ECO:0000256" key="9">
    <source>
        <dbReference type="SAM" id="SignalP"/>
    </source>
</evidence>
<dbReference type="InterPro" id="IPR011066">
    <property type="entry name" value="MscS_channel_C_sf"/>
</dbReference>
<feature type="domain" description="Mechanosensitive ion channel MscS" evidence="10">
    <location>
        <begin position="684"/>
        <end position="748"/>
    </location>
</feature>
<dbReference type="Pfam" id="PF00924">
    <property type="entry name" value="MS_channel_2nd"/>
    <property type="match status" value="1"/>
</dbReference>
<dbReference type="Gene3D" id="3.30.70.100">
    <property type="match status" value="1"/>
</dbReference>
<dbReference type="SUPFAM" id="SSF82689">
    <property type="entry name" value="Mechanosensitive channel protein MscS (YggB), C-terminal domain"/>
    <property type="match status" value="1"/>
</dbReference>
<keyword evidence="5 8" id="KW-1133">Transmembrane helix</keyword>
<organism evidence="13 14">
    <name type="scientific">Methylocystis iwaonis</name>
    <dbReference type="NCBI Taxonomy" id="2885079"/>
    <lineage>
        <taxon>Bacteria</taxon>
        <taxon>Pseudomonadati</taxon>
        <taxon>Pseudomonadota</taxon>
        <taxon>Alphaproteobacteria</taxon>
        <taxon>Hyphomicrobiales</taxon>
        <taxon>Methylocystaceae</taxon>
        <taxon>Methylocystis</taxon>
    </lineage>
</organism>
<protein>
    <submittedName>
        <fullName evidence="13">Mechanosensitive ion channel protein MscS</fullName>
    </submittedName>
</protein>
<evidence type="ECO:0000256" key="6">
    <source>
        <dbReference type="ARBA" id="ARBA00023136"/>
    </source>
</evidence>
<keyword evidence="9" id="KW-0732">Signal</keyword>
<evidence type="ECO:0000313" key="13">
    <source>
        <dbReference type="EMBL" id="BDV34822.1"/>
    </source>
</evidence>
<feature type="transmembrane region" description="Helical" evidence="8">
    <location>
        <begin position="422"/>
        <end position="444"/>
    </location>
</feature>
<dbReference type="InterPro" id="IPR023408">
    <property type="entry name" value="MscS_beta-dom_sf"/>
</dbReference>
<comment type="subcellular location">
    <subcellularLocation>
        <location evidence="1">Cell membrane</location>
        <topology evidence="1">Multi-pass membrane protein</topology>
    </subcellularLocation>
</comment>
<feature type="region of interest" description="Disordered" evidence="7">
    <location>
        <begin position="879"/>
        <end position="901"/>
    </location>
</feature>
<gene>
    <name evidence="13" type="ORF">SS37A_23510</name>
</gene>
<feature type="signal peptide" evidence="9">
    <location>
        <begin position="1"/>
        <end position="22"/>
    </location>
</feature>
<feature type="transmembrane region" description="Helical" evidence="8">
    <location>
        <begin position="638"/>
        <end position="661"/>
    </location>
</feature>
<evidence type="ECO:0000259" key="10">
    <source>
        <dbReference type="Pfam" id="PF00924"/>
    </source>
</evidence>
<evidence type="ECO:0000256" key="2">
    <source>
        <dbReference type="ARBA" id="ARBA00008017"/>
    </source>
</evidence>
<accession>A0ABM8E9Z4</accession>
<evidence type="ECO:0000256" key="1">
    <source>
        <dbReference type="ARBA" id="ARBA00004651"/>
    </source>
</evidence>
<dbReference type="Pfam" id="PF21082">
    <property type="entry name" value="MS_channel_3rd"/>
    <property type="match status" value="1"/>
</dbReference>
<feature type="compositionally biased region" description="Low complexity" evidence="7">
    <location>
        <begin position="168"/>
        <end position="179"/>
    </location>
</feature>
<dbReference type="Gene3D" id="1.10.287.1260">
    <property type="match status" value="1"/>
</dbReference>
<keyword evidence="3" id="KW-1003">Cell membrane</keyword>
<dbReference type="InterPro" id="IPR011014">
    <property type="entry name" value="MscS_channel_TM-2"/>
</dbReference>